<comment type="caution">
    <text evidence="2">The sequence shown here is derived from an EMBL/GenBank/DDBJ whole genome shotgun (WGS) entry which is preliminary data.</text>
</comment>
<sequence>MPIKKWIIQYSVALPLLFALFASVQYLKGSSLEESIEFGLLWSTLSLTVFALRRVYNFRKNINCSICNDLPDNEKS</sequence>
<feature type="transmembrane region" description="Helical" evidence="1">
    <location>
        <begin position="39"/>
        <end position="56"/>
    </location>
</feature>
<dbReference type="Proteomes" id="UP001500359">
    <property type="component" value="Unassembled WGS sequence"/>
</dbReference>
<keyword evidence="3" id="KW-1185">Reference proteome</keyword>
<evidence type="ECO:0000256" key="1">
    <source>
        <dbReference type="SAM" id="Phobius"/>
    </source>
</evidence>
<dbReference type="EMBL" id="BAAAFD010000001">
    <property type="protein sequence ID" value="GAA0852561.1"/>
    <property type="molecule type" value="Genomic_DNA"/>
</dbReference>
<feature type="transmembrane region" description="Helical" evidence="1">
    <location>
        <begin position="7"/>
        <end position="27"/>
    </location>
</feature>
<evidence type="ECO:0000313" key="2">
    <source>
        <dbReference type="EMBL" id="GAA0852561.1"/>
    </source>
</evidence>
<evidence type="ECO:0000313" key="3">
    <source>
        <dbReference type="Proteomes" id="UP001500359"/>
    </source>
</evidence>
<name>A0ABP3WR77_9ALTE</name>
<reference evidence="3" key="1">
    <citation type="journal article" date="2019" name="Int. J. Syst. Evol. Microbiol.">
        <title>The Global Catalogue of Microorganisms (GCM) 10K type strain sequencing project: providing services to taxonomists for standard genome sequencing and annotation.</title>
        <authorList>
            <consortium name="The Broad Institute Genomics Platform"/>
            <consortium name="The Broad Institute Genome Sequencing Center for Infectious Disease"/>
            <person name="Wu L."/>
            <person name="Ma J."/>
        </authorList>
    </citation>
    <scope>NUCLEOTIDE SEQUENCE [LARGE SCALE GENOMIC DNA]</scope>
    <source>
        <strain evidence="3">JCM 15896</strain>
    </source>
</reference>
<protein>
    <submittedName>
        <fullName evidence="2">Uncharacterized protein</fullName>
    </submittedName>
</protein>
<proteinExistence type="predicted"/>
<organism evidence="2 3">
    <name type="scientific">Aliiglaciecola litoralis</name>
    <dbReference type="NCBI Taxonomy" id="582857"/>
    <lineage>
        <taxon>Bacteria</taxon>
        <taxon>Pseudomonadati</taxon>
        <taxon>Pseudomonadota</taxon>
        <taxon>Gammaproteobacteria</taxon>
        <taxon>Alteromonadales</taxon>
        <taxon>Alteromonadaceae</taxon>
        <taxon>Aliiglaciecola</taxon>
    </lineage>
</organism>
<keyword evidence="1" id="KW-0472">Membrane</keyword>
<keyword evidence="1" id="KW-1133">Transmembrane helix</keyword>
<keyword evidence="1" id="KW-0812">Transmembrane</keyword>
<accession>A0ABP3WR77</accession>
<gene>
    <name evidence="2" type="ORF">GCM10009114_02890</name>
</gene>